<reference evidence="1 2" key="1">
    <citation type="journal article" date="2019" name="Nat. Ecol. Evol.">
        <title>Megaphylogeny resolves global patterns of mushroom evolution.</title>
        <authorList>
            <person name="Varga T."/>
            <person name="Krizsan K."/>
            <person name="Foldi C."/>
            <person name="Dima B."/>
            <person name="Sanchez-Garcia M."/>
            <person name="Sanchez-Ramirez S."/>
            <person name="Szollosi G.J."/>
            <person name="Szarkandi J.G."/>
            <person name="Papp V."/>
            <person name="Albert L."/>
            <person name="Andreopoulos W."/>
            <person name="Angelini C."/>
            <person name="Antonin V."/>
            <person name="Barry K.W."/>
            <person name="Bougher N.L."/>
            <person name="Buchanan P."/>
            <person name="Buyck B."/>
            <person name="Bense V."/>
            <person name="Catcheside P."/>
            <person name="Chovatia M."/>
            <person name="Cooper J."/>
            <person name="Damon W."/>
            <person name="Desjardin D."/>
            <person name="Finy P."/>
            <person name="Geml J."/>
            <person name="Haridas S."/>
            <person name="Hughes K."/>
            <person name="Justo A."/>
            <person name="Karasinski D."/>
            <person name="Kautmanova I."/>
            <person name="Kiss B."/>
            <person name="Kocsube S."/>
            <person name="Kotiranta H."/>
            <person name="LaButti K.M."/>
            <person name="Lechner B.E."/>
            <person name="Liimatainen K."/>
            <person name="Lipzen A."/>
            <person name="Lukacs Z."/>
            <person name="Mihaltcheva S."/>
            <person name="Morgado L.N."/>
            <person name="Niskanen T."/>
            <person name="Noordeloos M.E."/>
            <person name="Ohm R.A."/>
            <person name="Ortiz-Santana B."/>
            <person name="Ovrebo C."/>
            <person name="Racz N."/>
            <person name="Riley R."/>
            <person name="Savchenko A."/>
            <person name="Shiryaev A."/>
            <person name="Soop K."/>
            <person name="Spirin V."/>
            <person name="Szebenyi C."/>
            <person name="Tomsovsky M."/>
            <person name="Tulloss R.E."/>
            <person name="Uehling J."/>
            <person name="Grigoriev I.V."/>
            <person name="Vagvolgyi C."/>
            <person name="Papp T."/>
            <person name="Martin F.M."/>
            <person name="Miettinen O."/>
            <person name="Hibbett D.S."/>
            <person name="Nagy L.G."/>
        </authorList>
    </citation>
    <scope>NUCLEOTIDE SEQUENCE [LARGE SCALE GENOMIC DNA]</scope>
    <source>
        <strain evidence="1 2">OMC1185</strain>
    </source>
</reference>
<dbReference type="Proteomes" id="UP000305948">
    <property type="component" value="Unassembled WGS sequence"/>
</dbReference>
<evidence type="ECO:0000313" key="2">
    <source>
        <dbReference type="Proteomes" id="UP000305948"/>
    </source>
</evidence>
<protein>
    <submittedName>
        <fullName evidence="1">Uncharacterized protein</fullName>
    </submittedName>
</protein>
<dbReference type="AlphaFoldDB" id="A0A5C3MN61"/>
<evidence type="ECO:0000313" key="1">
    <source>
        <dbReference type="EMBL" id="TFK46327.1"/>
    </source>
</evidence>
<name>A0A5C3MN61_9AGAM</name>
<proteinExistence type="predicted"/>
<organism evidence="1 2">
    <name type="scientific">Heliocybe sulcata</name>
    <dbReference type="NCBI Taxonomy" id="5364"/>
    <lineage>
        <taxon>Eukaryota</taxon>
        <taxon>Fungi</taxon>
        <taxon>Dikarya</taxon>
        <taxon>Basidiomycota</taxon>
        <taxon>Agaricomycotina</taxon>
        <taxon>Agaricomycetes</taxon>
        <taxon>Gloeophyllales</taxon>
        <taxon>Gloeophyllaceae</taxon>
        <taxon>Heliocybe</taxon>
    </lineage>
</organism>
<sequence>MSLSGLEVGFTMGSIGDFTALLGLIRAVSFKLGSFRTDSDKQARLKKELELLDIVVCQASAVMATYRDANPSRSFEICTVVETCMSVVNSVAVRMDQIERIVKEGSKGPSWKAFFTCVALNKFPREEVLFFLDELQTARSRLKAILGLVPSNSTEDSRNAGPLSVNRSPRWKTLGYTWEGGTELGMEPIMLTSPTGEILPIPFELCTDLHALTDLAMVYLSGNPWAEMARRASFAFALPHQDVELIPVNRWVLGSRELPTLHPGMSITLSVHVNVIYCGECVAGRDSLRGCSMFAGRWWRRQKTWPSTLAKMLRREYPPVIKDLIRMNRRMESPNRRRYCIIFQFTVRIPMVRYMEVYSPVLEEVLPSGDVVVHEFEC</sequence>
<accession>A0A5C3MN61</accession>
<gene>
    <name evidence="1" type="ORF">OE88DRAFT_1667953</name>
</gene>
<dbReference type="OrthoDB" id="3322934at2759"/>
<dbReference type="EMBL" id="ML213531">
    <property type="protein sequence ID" value="TFK46327.1"/>
    <property type="molecule type" value="Genomic_DNA"/>
</dbReference>
<keyword evidence="2" id="KW-1185">Reference proteome</keyword>